<protein>
    <submittedName>
        <fullName evidence="2">Uncharacterized protein</fullName>
    </submittedName>
</protein>
<accession>A0A8S0Z8D3</accession>
<comment type="caution">
    <text evidence="2">The sequence shown here is derived from an EMBL/GenBank/DDBJ whole genome shotgun (WGS) entry which is preliminary data.</text>
</comment>
<dbReference type="Proteomes" id="UP000494106">
    <property type="component" value="Unassembled WGS sequence"/>
</dbReference>
<sequence length="209" mass="23170">MSLTNRRGRSSQIMSLIRNNKAITESNNNSETPSNTDTAFRESPVPSDPEHNIEKLSDLLKDVFDDKSEYMELEKMDDIIINNEEINENLDPNIIAYINISSCVKSVTAPSPVQIQKEASPAPLSPLIHQTPTPIPSPVQIHELCNSSFCVQCPEDIILIAPDDLYGNLPTPSVSSIANSATPTFTKGIKREHIKKIKARNDLYIKKTG</sequence>
<dbReference type="AlphaFoldDB" id="A0A8S0Z8D3"/>
<keyword evidence="3" id="KW-1185">Reference proteome</keyword>
<name>A0A8S0Z8D3_ARCPL</name>
<proteinExistence type="predicted"/>
<reference evidence="2 3" key="1">
    <citation type="submission" date="2020-04" db="EMBL/GenBank/DDBJ databases">
        <authorList>
            <person name="Wallbank WR R."/>
            <person name="Pardo Diaz C."/>
            <person name="Kozak K."/>
            <person name="Martin S."/>
            <person name="Jiggins C."/>
            <person name="Moest M."/>
            <person name="Warren A I."/>
            <person name="Byers J.R.P. K."/>
            <person name="Montejo-Kovacevich G."/>
            <person name="Yen C E."/>
        </authorList>
    </citation>
    <scope>NUCLEOTIDE SEQUENCE [LARGE SCALE GENOMIC DNA]</scope>
</reference>
<dbReference type="EMBL" id="CADEBC010000369">
    <property type="protein sequence ID" value="CAB3229222.1"/>
    <property type="molecule type" value="Genomic_DNA"/>
</dbReference>
<evidence type="ECO:0000313" key="2">
    <source>
        <dbReference type="EMBL" id="CAB3229222.1"/>
    </source>
</evidence>
<feature type="region of interest" description="Disordered" evidence="1">
    <location>
        <begin position="25"/>
        <end position="52"/>
    </location>
</feature>
<evidence type="ECO:0000256" key="1">
    <source>
        <dbReference type="SAM" id="MobiDB-lite"/>
    </source>
</evidence>
<gene>
    <name evidence="2" type="ORF">APLA_LOCUS3885</name>
</gene>
<organism evidence="2 3">
    <name type="scientific">Arctia plantaginis</name>
    <name type="common">Wood tiger moth</name>
    <name type="synonym">Phalaena plantaginis</name>
    <dbReference type="NCBI Taxonomy" id="874455"/>
    <lineage>
        <taxon>Eukaryota</taxon>
        <taxon>Metazoa</taxon>
        <taxon>Ecdysozoa</taxon>
        <taxon>Arthropoda</taxon>
        <taxon>Hexapoda</taxon>
        <taxon>Insecta</taxon>
        <taxon>Pterygota</taxon>
        <taxon>Neoptera</taxon>
        <taxon>Endopterygota</taxon>
        <taxon>Lepidoptera</taxon>
        <taxon>Glossata</taxon>
        <taxon>Ditrysia</taxon>
        <taxon>Noctuoidea</taxon>
        <taxon>Erebidae</taxon>
        <taxon>Arctiinae</taxon>
        <taxon>Arctia</taxon>
    </lineage>
</organism>
<feature type="compositionally biased region" description="Low complexity" evidence="1">
    <location>
        <begin position="25"/>
        <end position="38"/>
    </location>
</feature>
<evidence type="ECO:0000313" key="3">
    <source>
        <dbReference type="Proteomes" id="UP000494106"/>
    </source>
</evidence>